<dbReference type="FunCoup" id="K4CPD2">
    <property type="interactions" value="75"/>
</dbReference>
<dbReference type="InterPro" id="IPR010402">
    <property type="entry name" value="CCT_domain"/>
</dbReference>
<comment type="subcellular location">
    <subcellularLocation>
        <location evidence="1 3">Nucleus</location>
    </subcellularLocation>
</comment>
<dbReference type="HOGENOM" id="CLU_079772_0_0_1"/>
<dbReference type="STRING" id="4081.K4CPD2"/>
<dbReference type="GeneID" id="101251114"/>
<dbReference type="Gramene" id="Solyc08g081350.2.1">
    <property type="protein sequence ID" value="Solyc08g081350.2.1"/>
    <property type="gene ID" value="Solyc08g081350.2"/>
</dbReference>
<evidence type="ECO:0000256" key="2">
    <source>
        <dbReference type="ARBA" id="ARBA00023242"/>
    </source>
</evidence>
<dbReference type="EnsemblPlants" id="Solyc08g081350.2.1">
    <property type="protein sequence ID" value="Solyc08g081350.2.1"/>
    <property type="gene ID" value="Solyc08g081350.2"/>
</dbReference>
<evidence type="ECO:0000256" key="3">
    <source>
        <dbReference type="PROSITE-ProRule" id="PRU00357"/>
    </source>
</evidence>
<dbReference type="KEGG" id="sly:101251114"/>
<dbReference type="GO" id="GO:0009909">
    <property type="term" value="P:regulation of flower development"/>
    <property type="evidence" value="ECO:0000318"/>
    <property type="project" value="GO_Central"/>
</dbReference>
<dbReference type="eggNOG" id="ENOG502QUBD">
    <property type="taxonomic scope" value="Eukaryota"/>
</dbReference>
<dbReference type="PhylomeDB" id="K4CPD2"/>
<dbReference type="PaxDb" id="4081-Solyc08g081350.2.1"/>
<feature type="domain" description="CCT" evidence="4">
    <location>
        <begin position="221"/>
        <end position="263"/>
    </location>
</feature>
<organism evidence="5">
    <name type="scientific">Solanum lycopersicum</name>
    <name type="common">Tomato</name>
    <name type="synonym">Lycopersicon esculentum</name>
    <dbReference type="NCBI Taxonomy" id="4081"/>
    <lineage>
        <taxon>Eukaryota</taxon>
        <taxon>Viridiplantae</taxon>
        <taxon>Streptophyta</taxon>
        <taxon>Embryophyta</taxon>
        <taxon>Tracheophyta</taxon>
        <taxon>Spermatophyta</taxon>
        <taxon>Magnoliopsida</taxon>
        <taxon>eudicotyledons</taxon>
        <taxon>Gunneridae</taxon>
        <taxon>Pentapetalae</taxon>
        <taxon>asterids</taxon>
        <taxon>lamiids</taxon>
        <taxon>Solanales</taxon>
        <taxon>Solanaceae</taxon>
        <taxon>Solanoideae</taxon>
        <taxon>Solaneae</taxon>
        <taxon>Solanum</taxon>
        <taxon>Solanum subgen. Lycopersicon</taxon>
    </lineage>
</organism>
<evidence type="ECO:0000313" key="6">
    <source>
        <dbReference type="Proteomes" id="UP000004994"/>
    </source>
</evidence>
<dbReference type="Proteomes" id="UP000004994">
    <property type="component" value="Chromosome 8"/>
</dbReference>
<dbReference type="OMA" id="GSMTQYH"/>
<dbReference type="RefSeq" id="XP_004245581.1">
    <property type="nucleotide sequence ID" value="XM_004245533.5"/>
</dbReference>
<sequence>MSSELFVFDNFFTDPFSPSFIDNSIFQENNSFTMPTNYLIQELPENKIDEATSFDQITSTLLSSSPPSHQFENLSLYPIVNPNFEFGDYSVKAEEFPVQVQFESDHFGAFQNDVKLMQRSFSSNCFDNNNNNNEKQSFSIFTPNFDSLIESTNFQTSAAISSPENSFSSGQMRRVCSTGDLQKMKTSQTKNTLSTSPLSGERTFIEEASNIKVGRYTAEERKERIHRYRAKRTQRNFNKTIKYACRKTLADNRPRVRGRFARNDEVGIEIPKTSSSTLFNRYEDEDDIWIEGVHEEEEDRQGSIGRKQFYHNFGSMTQYHQQYSRH</sequence>
<evidence type="ECO:0000313" key="5">
    <source>
        <dbReference type="EnsemblPlants" id="Solyc08g081350.2.1"/>
    </source>
</evidence>
<keyword evidence="6" id="KW-1185">Reference proteome</keyword>
<dbReference type="PANTHER" id="PTHR31319">
    <property type="entry name" value="ZINC FINGER PROTEIN CONSTANS-LIKE 4"/>
    <property type="match status" value="1"/>
</dbReference>
<dbReference type="OrthoDB" id="153872at2759"/>
<dbReference type="InterPro" id="IPR045281">
    <property type="entry name" value="CONSTANS-like"/>
</dbReference>
<name>K4CPD2_SOLLC</name>
<dbReference type="GO" id="GO:0005634">
    <property type="term" value="C:nucleus"/>
    <property type="evidence" value="ECO:0000318"/>
    <property type="project" value="GO_Central"/>
</dbReference>
<dbReference type="PROSITE" id="PS51017">
    <property type="entry name" value="CCT"/>
    <property type="match status" value="1"/>
</dbReference>
<dbReference type="PANTHER" id="PTHR31319:SF103">
    <property type="entry name" value="CCT MOTIF FAMILY PROTEIN"/>
    <property type="match status" value="1"/>
</dbReference>
<accession>K4CPD2</accession>
<keyword evidence="2 3" id="KW-0539">Nucleus</keyword>
<reference evidence="5" key="2">
    <citation type="submission" date="2015-06" db="UniProtKB">
        <authorList>
            <consortium name="EnsemblPlants"/>
        </authorList>
    </citation>
    <scope>IDENTIFICATION</scope>
    <source>
        <strain evidence="5">cv. Heinz 1706</strain>
    </source>
</reference>
<dbReference type="InParanoid" id="K4CPD2"/>
<evidence type="ECO:0000256" key="1">
    <source>
        <dbReference type="ARBA" id="ARBA00004123"/>
    </source>
</evidence>
<proteinExistence type="predicted"/>
<reference evidence="5" key="1">
    <citation type="journal article" date="2012" name="Nature">
        <title>The tomato genome sequence provides insights into fleshy fruit evolution.</title>
        <authorList>
            <consortium name="Tomato Genome Consortium"/>
        </authorList>
    </citation>
    <scope>NUCLEOTIDE SEQUENCE [LARGE SCALE GENOMIC DNA]</scope>
    <source>
        <strain evidence="5">cv. Heinz 1706</strain>
    </source>
</reference>
<dbReference type="Pfam" id="PF06203">
    <property type="entry name" value="CCT"/>
    <property type="match status" value="1"/>
</dbReference>
<gene>
    <name evidence="5" type="primary">LOC101251114</name>
</gene>
<protein>
    <recommendedName>
        <fullName evidence="4">CCT domain-containing protein</fullName>
    </recommendedName>
</protein>
<dbReference type="AlphaFoldDB" id="K4CPD2"/>
<evidence type="ECO:0000259" key="4">
    <source>
        <dbReference type="PROSITE" id="PS51017"/>
    </source>
</evidence>